<dbReference type="GeneID" id="101852414"/>
<name>A0ABM0JS32_APLCA</name>
<evidence type="ECO:0000256" key="1">
    <source>
        <dbReference type="SAM" id="SignalP"/>
    </source>
</evidence>
<feature type="chain" id="PRO_5045315213" evidence="1">
    <location>
        <begin position="27"/>
        <end position="516"/>
    </location>
</feature>
<protein>
    <submittedName>
        <fullName evidence="3">Uncharacterized protein LOC101852414 isoform X1</fullName>
    </submittedName>
</protein>
<feature type="signal peptide" evidence="1">
    <location>
        <begin position="1"/>
        <end position="26"/>
    </location>
</feature>
<evidence type="ECO:0000313" key="2">
    <source>
        <dbReference type="Proteomes" id="UP000694888"/>
    </source>
</evidence>
<dbReference type="Proteomes" id="UP000694888">
    <property type="component" value="Unplaced"/>
</dbReference>
<dbReference type="RefSeq" id="XP_005100248.1">
    <property type="nucleotide sequence ID" value="XM_005100191.3"/>
</dbReference>
<gene>
    <name evidence="3" type="primary">LOC101852414</name>
</gene>
<proteinExistence type="predicted"/>
<reference evidence="3" key="1">
    <citation type="submission" date="2025-08" db="UniProtKB">
        <authorList>
            <consortium name="RefSeq"/>
        </authorList>
    </citation>
    <scope>IDENTIFICATION</scope>
</reference>
<keyword evidence="2" id="KW-1185">Reference proteome</keyword>
<evidence type="ECO:0000313" key="3">
    <source>
        <dbReference type="RefSeq" id="XP_005100248.1"/>
    </source>
</evidence>
<sequence length="516" mass="59454">MGHFSAPSLLLFLLFHVLAGFSETLAISSTPPSWSTAEQNSPNDVTQPYWYQTTSKRPETTESWRYPTTQPYWYQTTSKRPETTEIWRYPTTQPYWYQTTSKRPETTEIWRYPTTQPYWYQTTSKRPETTESWRYPTTQPYWYQTTSKRPETTESWRYPTTPPYWYQTTSKRPGTTESWRYPTTPPYWYQTTSSSRRTPLTPATFLKVGTAVFDASPYKVYEGHDTYLKVTCEVINLRPGIRSIVSIDISRKRDNEPGYTPLAHITGSSSPKVFDATHDAQVSGDIDETAGLGKLSIEWAYPLQDETGQYKCEIKALTTRGEIVGTETHYQTVEVVQGDTSHPESFLEKYRFLVTKFRLCSKSDKGPWEKMFAAALGHKAFTLSPAFDEQSFDSASVPSTKRVQYFLSNFTVNSLDFAESTCRHVFNNGPHAGQMARVMSAREQREAFDFVQRAGREGTPPVVYWSSQTSTCQALTKTSVFRLKPVAVQMCTEGRRYSMDPFYFLCEKVTYGNVRL</sequence>
<organism evidence="2 3">
    <name type="scientific">Aplysia californica</name>
    <name type="common">California sea hare</name>
    <dbReference type="NCBI Taxonomy" id="6500"/>
    <lineage>
        <taxon>Eukaryota</taxon>
        <taxon>Metazoa</taxon>
        <taxon>Spiralia</taxon>
        <taxon>Lophotrochozoa</taxon>
        <taxon>Mollusca</taxon>
        <taxon>Gastropoda</taxon>
        <taxon>Heterobranchia</taxon>
        <taxon>Euthyneura</taxon>
        <taxon>Tectipleura</taxon>
        <taxon>Aplysiida</taxon>
        <taxon>Aplysioidea</taxon>
        <taxon>Aplysiidae</taxon>
        <taxon>Aplysia</taxon>
    </lineage>
</organism>
<keyword evidence="1" id="KW-0732">Signal</keyword>
<accession>A0ABM0JS32</accession>